<gene>
    <name evidence="4" type="ORF">EDD66_11168</name>
</gene>
<comment type="subcellular location">
    <subcellularLocation>
        <location evidence="3">Cytoplasm</location>
    </subcellularLocation>
</comment>
<dbReference type="GO" id="GO:0046166">
    <property type="term" value="P:glyceraldehyde-3-phosphate biosynthetic process"/>
    <property type="evidence" value="ECO:0007669"/>
    <property type="project" value="TreeGrafter"/>
</dbReference>
<comment type="catalytic activity">
    <reaction evidence="3">
        <text>D-glyceraldehyde 3-phosphate = dihydroxyacetone phosphate</text>
        <dbReference type="Rhea" id="RHEA:18585"/>
        <dbReference type="ChEBI" id="CHEBI:57642"/>
        <dbReference type="ChEBI" id="CHEBI:59776"/>
        <dbReference type="EC" id="5.3.1.1"/>
    </reaction>
</comment>
<keyword evidence="2 3" id="KW-0413">Isomerase</keyword>
<dbReference type="GO" id="GO:0005829">
    <property type="term" value="C:cytosol"/>
    <property type="evidence" value="ECO:0007669"/>
    <property type="project" value="TreeGrafter"/>
</dbReference>
<dbReference type="Pfam" id="PF00121">
    <property type="entry name" value="TIM"/>
    <property type="match status" value="1"/>
</dbReference>
<dbReference type="PROSITE" id="PS51440">
    <property type="entry name" value="TIM_2"/>
    <property type="match status" value="1"/>
</dbReference>
<dbReference type="GO" id="GO:0004807">
    <property type="term" value="F:triose-phosphate isomerase activity"/>
    <property type="evidence" value="ECO:0007669"/>
    <property type="project" value="UniProtKB-EC"/>
</dbReference>
<comment type="subunit">
    <text evidence="3">Homodimer.</text>
</comment>
<dbReference type="CDD" id="cd00311">
    <property type="entry name" value="TIM"/>
    <property type="match status" value="1"/>
</dbReference>
<dbReference type="UniPathway" id="UPA00109">
    <property type="reaction ID" value="UER00189"/>
</dbReference>
<evidence type="ECO:0000256" key="3">
    <source>
        <dbReference type="RuleBase" id="RU363013"/>
    </source>
</evidence>
<organism evidence="4 5">
    <name type="scientific">Mobilisporobacter senegalensis</name>
    <dbReference type="NCBI Taxonomy" id="1329262"/>
    <lineage>
        <taxon>Bacteria</taxon>
        <taxon>Bacillati</taxon>
        <taxon>Bacillota</taxon>
        <taxon>Clostridia</taxon>
        <taxon>Lachnospirales</taxon>
        <taxon>Lachnospiraceae</taxon>
        <taxon>Mobilisporobacter</taxon>
    </lineage>
</organism>
<keyword evidence="5" id="KW-1185">Reference proteome</keyword>
<comment type="pathway">
    <text evidence="3">Carbohydrate biosynthesis; gluconeogenesis.</text>
</comment>
<evidence type="ECO:0000313" key="5">
    <source>
        <dbReference type="Proteomes" id="UP000273083"/>
    </source>
</evidence>
<dbReference type="RefSeq" id="WP_123610487.1">
    <property type="nucleotide sequence ID" value="NZ_RJVG01000011.1"/>
</dbReference>
<keyword evidence="3" id="KW-0963">Cytoplasm</keyword>
<name>A0A3N1XEZ7_9FIRM</name>
<proteinExistence type="inferred from homology"/>
<dbReference type="Proteomes" id="UP000273083">
    <property type="component" value="Unassembled WGS sequence"/>
</dbReference>
<accession>A0A3N1XEZ7</accession>
<dbReference type="UniPathway" id="UPA00138"/>
<keyword evidence="3" id="KW-0312">Gluconeogenesis</keyword>
<dbReference type="GO" id="GO:0006096">
    <property type="term" value="P:glycolytic process"/>
    <property type="evidence" value="ECO:0007669"/>
    <property type="project" value="UniProtKB-UniPathway"/>
</dbReference>
<dbReference type="InterPro" id="IPR035990">
    <property type="entry name" value="TIM_sf"/>
</dbReference>
<dbReference type="EC" id="5.3.1.1" evidence="3"/>
<dbReference type="AlphaFoldDB" id="A0A3N1XEZ7"/>
<dbReference type="SUPFAM" id="SSF51351">
    <property type="entry name" value="Triosephosphate isomerase (TIM)"/>
    <property type="match status" value="1"/>
</dbReference>
<reference evidence="4 5" key="1">
    <citation type="submission" date="2018-11" db="EMBL/GenBank/DDBJ databases">
        <title>Genomic Encyclopedia of Type Strains, Phase IV (KMG-IV): sequencing the most valuable type-strain genomes for metagenomic binning, comparative biology and taxonomic classification.</title>
        <authorList>
            <person name="Goeker M."/>
        </authorList>
    </citation>
    <scope>NUCLEOTIDE SEQUENCE [LARGE SCALE GENOMIC DNA]</scope>
    <source>
        <strain evidence="4 5">DSM 26537</strain>
    </source>
</reference>
<dbReference type="InterPro" id="IPR000652">
    <property type="entry name" value="Triosephosphate_isomerase"/>
</dbReference>
<comment type="similarity">
    <text evidence="1 3">Belongs to the triosephosphate isomerase family.</text>
</comment>
<evidence type="ECO:0000313" key="4">
    <source>
        <dbReference type="EMBL" id="ROR25306.1"/>
    </source>
</evidence>
<dbReference type="EMBL" id="RJVG01000011">
    <property type="protein sequence ID" value="ROR25306.1"/>
    <property type="molecule type" value="Genomic_DNA"/>
</dbReference>
<dbReference type="PANTHER" id="PTHR21139:SF42">
    <property type="entry name" value="TRIOSEPHOSPHATE ISOMERASE"/>
    <property type="match status" value="1"/>
</dbReference>
<dbReference type="OrthoDB" id="2339643at2"/>
<keyword evidence="3" id="KW-0324">Glycolysis</keyword>
<dbReference type="GO" id="GO:0019563">
    <property type="term" value="P:glycerol catabolic process"/>
    <property type="evidence" value="ECO:0007669"/>
    <property type="project" value="TreeGrafter"/>
</dbReference>
<evidence type="ECO:0000256" key="2">
    <source>
        <dbReference type="ARBA" id="ARBA00023235"/>
    </source>
</evidence>
<dbReference type="Gene3D" id="3.20.20.70">
    <property type="entry name" value="Aldolase class I"/>
    <property type="match status" value="1"/>
</dbReference>
<dbReference type="PANTHER" id="PTHR21139">
    <property type="entry name" value="TRIOSEPHOSPHATE ISOMERASE"/>
    <property type="match status" value="1"/>
</dbReference>
<protein>
    <recommendedName>
        <fullName evidence="3">Triosephosphate isomerase</fullName>
        <ecNumber evidence="3">5.3.1.1</ecNumber>
    </recommendedName>
</protein>
<dbReference type="GO" id="GO:0006094">
    <property type="term" value="P:gluconeogenesis"/>
    <property type="evidence" value="ECO:0007669"/>
    <property type="project" value="UniProtKB-UniPathway"/>
</dbReference>
<sequence length="278" mass="30580">MKHIYLNLKRFDIPKEYGGVNSIADPGEWGKYIVENTREELSRYSKDEVEFVMYLPEAHLIGAISDLEKGGILQIGCQSVYREDTAIGGNFGAFTTNRTGNSMKAIGCTGTIIGHCEERKDKAGILLEAGITDTDAVNRILNKEIKAATKAGLKVLYCIGESAEEQENWQEVLKKQLSVGLDGVDMSKISIAYEPIWAIGPGKTPPDKDYIEKIARFIKSETNGLPVTYGGGLKVDNAKMLASIPEIDGGLIALTRFQGEIGFYPDEYIEIIKTYLGK</sequence>
<evidence type="ECO:0000256" key="1">
    <source>
        <dbReference type="ARBA" id="ARBA00007422"/>
    </source>
</evidence>
<dbReference type="InterPro" id="IPR013785">
    <property type="entry name" value="Aldolase_TIM"/>
</dbReference>
<comment type="caution">
    <text evidence="4">The sequence shown here is derived from an EMBL/GenBank/DDBJ whole genome shotgun (WGS) entry which is preliminary data.</text>
</comment>
<comment type="pathway">
    <text evidence="3">Carbohydrate degradation; glycolysis; D-glyceraldehyde 3-phosphate from glycerone phosphate: step 1/1.</text>
</comment>